<dbReference type="InterPro" id="IPR006342">
    <property type="entry name" value="FkbM_mtfrase"/>
</dbReference>
<dbReference type="RefSeq" id="WP_009194526.1">
    <property type="nucleotide sequence ID" value="NZ_AODQ01000019.1"/>
</dbReference>
<dbReference type="OrthoDB" id="9812600at2"/>
<keyword evidence="2" id="KW-0808">Transferase</keyword>
<dbReference type="Pfam" id="PF05050">
    <property type="entry name" value="Methyltransf_21"/>
    <property type="match status" value="1"/>
</dbReference>
<keyword evidence="2" id="KW-0489">Methyltransferase</keyword>
<dbReference type="InterPro" id="IPR053202">
    <property type="entry name" value="EGF_Rcpt_Signaling_Reg"/>
</dbReference>
<dbReference type="GO" id="GO:0008168">
    <property type="term" value="F:methyltransferase activity"/>
    <property type="evidence" value="ECO:0007669"/>
    <property type="project" value="UniProtKB-KW"/>
</dbReference>
<dbReference type="GO" id="GO:0006888">
    <property type="term" value="P:endoplasmic reticulum to Golgi vesicle-mediated transport"/>
    <property type="evidence" value="ECO:0007669"/>
    <property type="project" value="TreeGrafter"/>
</dbReference>
<evidence type="ECO:0000259" key="1">
    <source>
        <dbReference type="Pfam" id="PF05050"/>
    </source>
</evidence>
<dbReference type="GO" id="GO:0005737">
    <property type="term" value="C:cytoplasm"/>
    <property type="evidence" value="ECO:0007669"/>
    <property type="project" value="GOC"/>
</dbReference>
<evidence type="ECO:0000313" key="2">
    <source>
        <dbReference type="EMBL" id="EMR03692.1"/>
    </source>
</evidence>
<feature type="domain" description="Methyltransferase FkbM" evidence="1">
    <location>
        <begin position="31"/>
        <end position="195"/>
    </location>
</feature>
<reference evidence="2 3" key="1">
    <citation type="journal article" date="2013" name="Genome Announc.">
        <title>Draft Genome Sequence of Cesiribacter andamanensis Strain AMV16T, Isolated from a Soil Sample from a Mud Volcano in the Andaman Islands, India.</title>
        <authorList>
            <person name="Shivaji S."/>
            <person name="Ara S."/>
            <person name="Begum Z."/>
            <person name="Srinivas T.N."/>
            <person name="Singh A."/>
            <person name="Kumar Pinnaka A."/>
        </authorList>
    </citation>
    <scope>NUCLEOTIDE SEQUENCE [LARGE SCALE GENOMIC DNA]</scope>
    <source>
        <strain evidence="2 3">AMV16</strain>
    </source>
</reference>
<dbReference type="SUPFAM" id="SSF53335">
    <property type="entry name" value="S-adenosyl-L-methionine-dependent methyltransferases"/>
    <property type="match status" value="1"/>
</dbReference>
<dbReference type="NCBIfam" id="TIGR01444">
    <property type="entry name" value="fkbM_fam"/>
    <property type="match status" value="1"/>
</dbReference>
<name>M7N8V9_9BACT</name>
<dbReference type="InterPro" id="IPR029063">
    <property type="entry name" value="SAM-dependent_MTases_sf"/>
</dbReference>
<dbReference type="PANTHER" id="PTHR34009:SF2">
    <property type="entry name" value="PROTEIN STAR"/>
    <property type="match status" value="1"/>
</dbReference>
<dbReference type="PANTHER" id="PTHR34009">
    <property type="entry name" value="PROTEIN STAR"/>
    <property type="match status" value="1"/>
</dbReference>
<protein>
    <submittedName>
        <fullName evidence="2">Methyltransferase, FkbM family</fullName>
    </submittedName>
</protein>
<dbReference type="AlphaFoldDB" id="M7N8V9"/>
<keyword evidence="3" id="KW-1185">Reference proteome</keyword>
<dbReference type="GO" id="GO:0032259">
    <property type="term" value="P:methylation"/>
    <property type="evidence" value="ECO:0007669"/>
    <property type="project" value="UniProtKB-KW"/>
</dbReference>
<dbReference type="Gene3D" id="3.40.50.150">
    <property type="entry name" value="Vaccinia Virus protein VP39"/>
    <property type="match status" value="1"/>
</dbReference>
<sequence length="218" mass="25560">MTKHKFYSQYGQDQYIYQKFFKGQESGFFIEIGANDGITYSNTYFFEKECGWNGLCIEPHPSAYAKLEQNRNCLTMNICVSNKVGINEFLKIEGYAEMLSGLNEKYDDAHIERINNSIQIHGGKKDIIEIPCKRLDQILDENNISKVDFCSIDTEGGELEIIESADLHYRDINVFTIENNYFGDDLKKMMAKYGYKQVNKLVCDEIYVRKRKRFWFFI</sequence>
<comment type="caution">
    <text evidence="2">The sequence shown here is derived from an EMBL/GenBank/DDBJ whole genome shotgun (WGS) entry which is preliminary data.</text>
</comment>
<accession>M7N8V9</accession>
<evidence type="ECO:0000313" key="3">
    <source>
        <dbReference type="Proteomes" id="UP000011910"/>
    </source>
</evidence>
<dbReference type="GO" id="GO:0005886">
    <property type="term" value="C:plasma membrane"/>
    <property type="evidence" value="ECO:0007669"/>
    <property type="project" value="TreeGrafter"/>
</dbReference>
<organism evidence="2 3">
    <name type="scientific">Cesiribacter andamanensis AMV16</name>
    <dbReference type="NCBI Taxonomy" id="1279009"/>
    <lineage>
        <taxon>Bacteria</taxon>
        <taxon>Pseudomonadati</taxon>
        <taxon>Bacteroidota</taxon>
        <taxon>Cytophagia</taxon>
        <taxon>Cytophagales</taxon>
        <taxon>Cesiribacteraceae</taxon>
        <taxon>Cesiribacter</taxon>
    </lineage>
</organism>
<gene>
    <name evidence="2" type="ORF">ADICEAN_01126</name>
</gene>
<dbReference type="EMBL" id="AODQ01000019">
    <property type="protein sequence ID" value="EMR03692.1"/>
    <property type="molecule type" value="Genomic_DNA"/>
</dbReference>
<dbReference type="eggNOG" id="COG2244">
    <property type="taxonomic scope" value="Bacteria"/>
</dbReference>
<proteinExistence type="predicted"/>
<dbReference type="GO" id="GO:0016197">
    <property type="term" value="P:endosomal transport"/>
    <property type="evidence" value="ECO:0007669"/>
    <property type="project" value="TreeGrafter"/>
</dbReference>
<dbReference type="Proteomes" id="UP000011910">
    <property type="component" value="Unassembled WGS sequence"/>
</dbReference>
<dbReference type="STRING" id="1279009.ADICEAN_01126"/>